<name>A0ABQ9XB07_9EUKA</name>
<reference evidence="1 2" key="1">
    <citation type="journal article" date="2022" name="bioRxiv">
        <title>Genomics of Preaxostyla Flagellates Illuminates Evolutionary Transitions and the Path Towards Mitochondrial Loss.</title>
        <authorList>
            <person name="Novak L.V.F."/>
            <person name="Treitli S.C."/>
            <person name="Pyrih J."/>
            <person name="Halakuc P."/>
            <person name="Pipaliya S.V."/>
            <person name="Vacek V."/>
            <person name="Brzon O."/>
            <person name="Soukal P."/>
            <person name="Eme L."/>
            <person name="Dacks J.B."/>
            <person name="Karnkowska A."/>
            <person name="Elias M."/>
            <person name="Hampl V."/>
        </authorList>
    </citation>
    <scope>NUCLEOTIDE SEQUENCE [LARGE SCALE GENOMIC DNA]</scope>
    <source>
        <strain evidence="1">NAU3</strain>
        <tissue evidence="1">Gut</tissue>
    </source>
</reference>
<proteinExistence type="predicted"/>
<evidence type="ECO:0000313" key="1">
    <source>
        <dbReference type="EMBL" id="KAK2949717.1"/>
    </source>
</evidence>
<comment type="caution">
    <text evidence="1">The sequence shown here is derived from an EMBL/GenBank/DDBJ whole genome shotgun (WGS) entry which is preliminary data.</text>
</comment>
<protein>
    <submittedName>
        <fullName evidence="1">Uncharacterized protein</fullName>
    </submittedName>
</protein>
<dbReference type="EMBL" id="JARBJD010000150">
    <property type="protein sequence ID" value="KAK2949717.1"/>
    <property type="molecule type" value="Genomic_DNA"/>
</dbReference>
<accession>A0ABQ9XB07</accession>
<gene>
    <name evidence="1" type="ORF">BLNAU_15291</name>
</gene>
<dbReference type="Proteomes" id="UP001281761">
    <property type="component" value="Unassembled WGS sequence"/>
</dbReference>
<keyword evidence="2" id="KW-1185">Reference proteome</keyword>
<organism evidence="1 2">
    <name type="scientific">Blattamonas nauphoetae</name>
    <dbReference type="NCBI Taxonomy" id="2049346"/>
    <lineage>
        <taxon>Eukaryota</taxon>
        <taxon>Metamonada</taxon>
        <taxon>Preaxostyla</taxon>
        <taxon>Oxymonadida</taxon>
        <taxon>Blattamonas</taxon>
    </lineage>
</organism>
<evidence type="ECO:0000313" key="2">
    <source>
        <dbReference type="Proteomes" id="UP001281761"/>
    </source>
</evidence>
<sequence length="208" mass="23161">MTMFGIKASGRVIATDLEQENAGCCTLMTNPLAILTVRISVCSRSRFAPVAAEVSPRHHSVKTTQRPVAALSKGVTVSLTSMVQRVKPKTMDAFSFQLIYHLFSFCSFQVSLSEGPRFEQHLLEGRCLYQTEVPLDDLLPQAARGRGPVYQFPLELSLQRLTTVFCSSLRIFCCKHISFLFPLSSHCDSPFLHGLALMIGKCKVTRIF</sequence>